<dbReference type="Proteomes" id="UP000799423">
    <property type="component" value="Unassembled WGS sequence"/>
</dbReference>
<dbReference type="EMBL" id="MU006292">
    <property type="protein sequence ID" value="KAF2854491.1"/>
    <property type="molecule type" value="Genomic_DNA"/>
</dbReference>
<dbReference type="Pfam" id="PF01370">
    <property type="entry name" value="Epimerase"/>
    <property type="match status" value="1"/>
</dbReference>
<reference evidence="3" key="1">
    <citation type="submission" date="2020-01" db="EMBL/GenBank/DDBJ databases">
        <authorList>
            <consortium name="DOE Joint Genome Institute"/>
            <person name="Haridas S."/>
            <person name="Albert R."/>
            <person name="Binder M."/>
            <person name="Bloem J."/>
            <person name="Labutti K."/>
            <person name="Salamov A."/>
            <person name="Andreopoulos B."/>
            <person name="Baker S.E."/>
            <person name="Barry K."/>
            <person name="Bills G."/>
            <person name="Bluhm B.H."/>
            <person name="Cannon C."/>
            <person name="Castanera R."/>
            <person name="Culley D.E."/>
            <person name="Daum C."/>
            <person name="Ezra D."/>
            <person name="Gonzalez J.B."/>
            <person name="Henrissat B."/>
            <person name="Kuo A."/>
            <person name="Liang C."/>
            <person name="Lipzen A."/>
            <person name="Lutzoni F."/>
            <person name="Magnuson J."/>
            <person name="Mondo S."/>
            <person name="Nolan M."/>
            <person name="Ohm R."/>
            <person name="Pangilinan J."/>
            <person name="Park H.-J."/>
            <person name="Ramirez L."/>
            <person name="Alfaro M."/>
            <person name="Sun H."/>
            <person name="Tritt A."/>
            <person name="Yoshinaga Y."/>
            <person name="Zwiers L.-H."/>
            <person name="Turgeon B.G."/>
            <person name="Goodwin S.B."/>
            <person name="Spatafora J.W."/>
            <person name="Crous P.W."/>
            <person name="Grigoriev I.V."/>
        </authorList>
    </citation>
    <scope>NUCLEOTIDE SEQUENCE</scope>
    <source>
        <strain evidence="3">IPT5</strain>
    </source>
</reference>
<dbReference type="OrthoDB" id="9975943at2759"/>
<proteinExistence type="predicted"/>
<evidence type="ECO:0000256" key="1">
    <source>
        <dbReference type="ARBA" id="ARBA00004370"/>
    </source>
</evidence>
<evidence type="ECO:0000313" key="3">
    <source>
        <dbReference type="EMBL" id="KAF2854491.1"/>
    </source>
</evidence>
<dbReference type="InterPro" id="IPR001509">
    <property type="entry name" value="Epimerase_deHydtase"/>
</dbReference>
<dbReference type="InterPro" id="IPR036291">
    <property type="entry name" value="NAD(P)-bd_dom_sf"/>
</dbReference>
<dbReference type="PANTHER" id="PTHR14097">
    <property type="entry name" value="OXIDOREDUCTASE HTATIP2"/>
    <property type="match status" value="1"/>
</dbReference>
<dbReference type="Gene3D" id="3.40.50.720">
    <property type="entry name" value="NAD(P)-binding Rossmann-like Domain"/>
    <property type="match status" value="1"/>
</dbReference>
<dbReference type="GO" id="GO:0016020">
    <property type="term" value="C:membrane"/>
    <property type="evidence" value="ECO:0007669"/>
    <property type="project" value="UniProtKB-SubCell"/>
</dbReference>
<protein>
    <recommendedName>
        <fullName evidence="2">NAD-dependent epimerase/dehydratase domain-containing protein</fullName>
    </recommendedName>
</protein>
<comment type="subcellular location">
    <subcellularLocation>
        <location evidence="1">Membrane</location>
    </subcellularLocation>
</comment>
<dbReference type="AlphaFoldDB" id="A0A6A7BGC2"/>
<name>A0A6A7BGC2_9PLEO</name>
<evidence type="ECO:0000313" key="4">
    <source>
        <dbReference type="Proteomes" id="UP000799423"/>
    </source>
</evidence>
<dbReference type="PANTHER" id="PTHR14097:SF8">
    <property type="entry name" value="NAD(P)-BINDING DOMAIN-CONTAINING PROTEIN"/>
    <property type="match status" value="1"/>
</dbReference>
<organism evidence="3 4">
    <name type="scientific">Plenodomus tracheiphilus IPT5</name>
    <dbReference type="NCBI Taxonomy" id="1408161"/>
    <lineage>
        <taxon>Eukaryota</taxon>
        <taxon>Fungi</taxon>
        <taxon>Dikarya</taxon>
        <taxon>Ascomycota</taxon>
        <taxon>Pezizomycotina</taxon>
        <taxon>Dothideomycetes</taxon>
        <taxon>Pleosporomycetidae</taxon>
        <taxon>Pleosporales</taxon>
        <taxon>Pleosporineae</taxon>
        <taxon>Leptosphaeriaceae</taxon>
        <taxon>Plenodomus</taxon>
    </lineage>
</organism>
<dbReference type="SUPFAM" id="SSF51735">
    <property type="entry name" value="NAD(P)-binding Rossmann-fold domains"/>
    <property type="match status" value="1"/>
</dbReference>
<gene>
    <name evidence="3" type="ORF">T440DRAFT_415744</name>
</gene>
<evidence type="ECO:0000259" key="2">
    <source>
        <dbReference type="Pfam" id="PF01370"/>
    </source>
</evidence>
<accession>A0A6A7BGC2</accession>
<feature type="domain" description="NAD-dependent epimerase/dehydratase" evidence="2">
    <location>
        <begin position="4"/>
        <end position="117"/>
    </location>
</feature>
<keyword evidence="4" id="KW-1185">Reference proteome</keyword>
<sequence length="241" mass="26160">MHLILTGATGLVGSSVLHNMLAQESISRISILSRRPVAMAEGHDKAKVIIHKDYSTYDQALLEELKDAHGCVWAQGVSQNDVSKQQYVEITHDYPLAAARAFATLHPERPFAFVHVSGEGATQKPSMFTPRFGRVKGQIESALFELGMQNAMFKVYNVRPAGVDPTGHPEIHPFIPHQAASKRLLVAGLGVVYQSMLTPTRPMGRIMTELAISNGEPLEGSDAGMAGRLVPNAALRRMAGL</sequence>